<evidence type="ECO:0000313" key="1">
    <source>
        <dbReference type="EMBL" id="EEE17174.1"/>
    </source>
</evidence>
<sequence length="48" mass="5162">MDLQTAVDTQFQRLRENLTSMIILPSAARNAPSMATCAQLAASLAALR</sequence>
<dbReference type="Proteomes" id="UP000004070">
    <property type="component" value="Unassembled WGS sequence"/>
</dbReference>
<dbReference type="EMBL" id="ACFE01000002">
    <property type="protein sequence ID" value="EEE17174.1"/>
    <property type="molecule type" value="Genomic_DNA"/>
</dbReference>
<comment type="caution">
    <text evidence="1">The sequence shown here is derived from an EMBL/GenBank/DDBJ whole genome shotgun (WGS) entry which is preliminary data.</text>
</comment>
<reference evidence="1 2" key="1">
    <citation type="submission" date="2009-01" db="EMBL/GenBank/DDBJ databases">
        <authorList>
            <person name="Madupu R."/>
            <person name="Sebastian Y."/>
            <person name="Durkin A.S."/>
            <person name="Torralba M."/>
            <person name="Methe B."/>
            <person name="Sutton G.G."/>
            <person name="Strausberg R.L."/>
            <person name="Nelson K.E."/>
        </authorList>
    </citation>
    <scope>NUCLEOTIDE SEQUENCE [LARGE SCALE GENOMIC DNA]</scope>
    <source>
        <strain evidence="1 2">ATCC 49626</strain>
    </source>
</reference>
<protein>
    <submittedName>
        <fullName evidence="1">Uncharacterized protein</fullName>
    </submittedName>
</protein>
<dbReference type="AlphaFoldDB" id="B9CLS9"/>
<accession>B9CLS9</accession>
<organism evidence="1 2">
    <name type="scientific">Lancefieldella rimae (strain ATCC 49626 / DSM 7090 / CCUG 31168 / NBRC 15546 / VPI D140H-11A)</name>
    <name type="common">Atopobium rimae</name>
    <dbReference type="NCBI Taxonomy" id="553184"/>
    <lineage>
        <taxon>Bacteria</taxon>
        <taxon>Bacillati</taxon>
        <taxon>Actinomycetota</taxon>
        <taxon>Coriobacteriia</taxon>
        <taxon>Coriobacteriales</taxon>
        <taxon>Atopobiaceae</taxon>
        <taxon>Lancefieldella</taxon>
    </lineage>
</organism>
<name>B9CLS9_LANR4</name>
<evidence type="ECO:0000313" key="2">
    <source>
        <dbReference type="Proteomes" id="UP000004070"/>
    </source>
</evidence>
<gene>
    <name evidence="1" type="ORF">ATORI0001_1262</name>
</gene>
<proteinExistence type="predicted"/>